<feature type="transmembrane region" description="Helical" evidence="7">
    <location>
        <begin position="65"/>
        <end position="85"/>
    </location>
</feature>
<feature type="transmembrane region" description="Helical" evidence="7">
    <location>
        <begin position="28"/>
        <end position="53"/>
    </location>
</feature>
<dbReference type="GO" id="GO:0015421">
    <property type="term" value="F:ABC-type oligopeptide transporter activity"/>
    <property type="evidence" value="ECO:0007669"/>
    <property type="project" value="TreeGrafter"/>
</dbReference>
<sequence length="577" mass="61533">MSTILASARPKHAFKIAFDQLKPYRLRLLGVLVLGLVTAICGLIGPWAVGVVVDKLLITPDFRQVLGYCLLIVVGGIIAALGTWWGNVLLARVLEPAIANLRESVLDAALTLDSDTVERAGRGDLVSRVADDSREVSTAASSVMPMVIQAGFTVIVSAVGMTAVDWRLGLIGLIAIPLYWTTLRVYLPRSGPMYTQEREAFGVRTQRLLGAVEGASTLRAYHAEPAELARINQASGKARDISIAVFRFVTWAFSRNNRAECVTLIAILGMGFYLVTQDLVTVGAVSTAALIFHRLFGPIGIVVGMFADIQSAAASLIRMVGVIDTAQARTPGTVAAPQHATLSLVDVSHAFDELPVIDKVSLHISPGEHIAIVGATGAGKSTLALIASGLLTPTDGTVALNAKNIADIDPGQLRGVIAMVSQEMHCFRGTVIDNVRMAKPDASDEEVRAALSTVGDFWIDRLPQGLETAIGDGGFRLSAVESQMLALARVELANPELVILDEATAEAGSDQAQRLEEAARVVVKDRGCLTVAHRLDQAADADRIIVMEAGSIKESGTHEQLRTLGGEYEKLWQAWSV</sequence>
<dbReference type="InterPro" id="IPR003439">
    <property type="entry name" value="ABC_transporter-like_ATP-bd"/>
</dbReference>
<protein>
    <submittedName>
        <fullName evidence="10">ABC transporter permease</fullName>
    </submittedName>
</protein>
<dbReference type="PANTHER" id="PTHR43394:SF1">
    <property type="entry name" value="ATP-BINDING CASSETTE SUB-FAMILY B MEMBER 10, MITOCHONDRIAL"/>
    <property type="match status" value="1"/>
</dbReference>
<dbReference type="InterPro" id="IPR003593">
    <property type="entry name" value="AAA+_ATPase"/>
</dbReference>
<dbReference type="AlphaFoldDB" id="A0A177ILD9"/>
<dbReference type="GO" id="GO:0016887">
    <property type="term" value="F:ATP hydrolysis activity"/>
    <property type="evidence" value="ECO:0007669"/>
    <property type="project" value="InterPro"/>
</dbReference>
<dbReference type="Proteomes" id="UP000076947">
    <property type="component" value="Unassembled WGS sequence"/>
</dbReference>
<comment type="subcellular location">
    <subcellularLocation>
        <location evidence="1">Cell membrane</location>
        <topology evidence="1">Multi-pass membrane protein</topology>
    </subcellularLocation>
</comment>
<dbReference type="STRING" id="1705.CA21670_12355"/>
<evidence type="ECO:0000259" key="9">
    <source>
        <dbReference type="PROSITE" id="PS50929"/>
    </source>
</evidence>
<keyword evidence="3" id="KW-0547">Nucleotide-binding</keyword>
<reference evidence="11" key="1">
    <citation type="submission" date="2016-02" db="EMBL/GenBank/DDBJ databases">
        <authorList>
            <person name="Kaur G."/>
            <person name="Nair G.R."/>
            <person name="Mayilraj S."/>
        </authorList>
    </citation>
    <scope>NUCLEOTIDE SEQUENCE [LARGE SCALE GENOMIC DNA]</scope>
    <source>
        <strain evidence="11">GA-15</strain>
    </source>
</reference>
<dbReference type="Gene3D" id="1.20.1560.10">
    <property type="entry name" value="ABC transporter type 1, transmembrane domain"/>
    <property type="match status" value="1"/>
</dbReference>
<keyword evidence="4" id="KW-0067">ATP-binding</keyword>
<evidence type="ECO:0000313" key="10">
    <source>
        <dbReference type="EMBL" id="OAH29677.1"/>
    </source>
</evidence>
<evidence type="ECO:0000256" key="5">
    <source>
        <dbReference type="ARBA" id="ARBA00022989"/>
    </source>
</evidence>
<keyword evidence="5 7" id="KW-1133">Transmembrane helix</keyword>
<dbReference type="InterPro" id="IPR011527">
    <property type="entry name" value="ABC1_TM_dom"/>
</dbReference>
<evidence type="ECO:0000256" key="1">
    <source>
        <dbReference type="ARBA" id="ARBA00004651"/>
    </source>
</evidence>
<dbReference type="GO" id="GO:0005524">
    <property type="term" value="F:ATP binding"/>
    <property type="evidence" value="ECO:0007669"/>
    <property type="project" value="UniProtKB-KW"/>
</dbReference>
<dbReference type="PANTHER" id="PTHR43394">
    <property type="entry name" value="ATP-DEPENDENT PERMEASE MDL1, MITOCHONDRIAL"/>
    <property type="match status" value="1"/>
</dbReference>
<feature type="domain" description="ABC transmembrane type-1" evidence="9">
    <location>
        <begin position="29"/>
        <end position="311"/>
    </location>
</feature>
<name>A0A177ILD9_9CORY</name>
<keyword evidence="11" id="KW-1185">Reference proteome</keyword>
<dbReference type="CDD" id="cd07346">
    <property type="entry name" value="ABC_6TM_exporters"/>
    <property type="match status" value="1"/>
</dbReference>
<keyword evidence="6 7" id="KW-0472">Membrane</keyword>
<dbReference type="InterPro" id="IPR036640">
    <property type="entry name" value="ABC1_TM_sf"/>
</dbReference>
<feature type="transmembrane region" description="Helical" evidence="7">
    <location>
        <begin position="170"/>
        <end position="187"/>
    </location>
</feature>
<dbReference type="Pfam" id="PF00005">
    <property type="entry name" value="ABC_tran"/>
    <property type="match status" value="1"/>
</dbReference>
<dbReference type="EMBL" id="LSTQ01000012">
    <property type="protein sequence ID" value="OAH29677.1"/>
    <property type="molecule type" value="Genomic_DNA"/>
</dbReference>
<comment type="caution">
    <text evidence="10">The sequence shown here is derived from an EMBL/GenBank/DDBJ whole genome shotgun (WGS) entry which is preliminary data.</text>
</comment>
<evidence type="ECO:0000256" key="2">
    <source>
        <dbReference type="ARBA" id="ARBA00022692"/>
    </source>
</evidence>
<evidence type="ECO:0000313" key="11">
    <source>
        <dbReference type="Proteomes" id="UP000076947"/>
    </source>
</evidence>
<evidence type="ECO:0000256" key="4">
    <source>
        <dbReference type="ARBA" id="ARBA00022840"/>
    </source>
</evidence>
<evidence type="ECO:0000259" key="8">
    <source>
        <dbReference type="PROSITE" id="PS50893"/>
    </source>
</evidence>
<dbReference type="PROSITE" id="PS50893">
    <property type="entry name" value="ABC_TRANSPORTER_2"/>
    <property type="match status" value="1"/>
</dbReference>
<dbReference type="InterPro" id="IPR027417">
    <property type="entry name" value="P-loop_NTPase"/>
</dbReference>
<dbReference type="Pfam" id="PF00664">
    <property type="entry name" value="ABC_membrane"/>
    <property type="match status" value="1"/>
</dbReference>
<dbReference type="SUPFAM" id="SSF52540">
    <property type="entry name" value="P-loop containing nucleoside triphosphate hydrolases"/>
    <property type="match status" value="1"/>
</dbReference>
<gene>
    <name evidence="10" type="ORF">AYJ05_09785</name>
</gene>
<dbReference type="RefSeq" id="WP_066839460.1">
    <property type="nucleotide sequence ID" value="NZ_LSTQ01000012.1"/>
</dbReference>
<feature type="domain" description="ABC transporter" evidence="8">
    <location>
        <begin position="342"/>
        <end position="574"/>
    </location>
</feature>
<keyword evidence="2 7" id="KW-0812">Transmembrane</keyword>
<dbReference type="InterPro" id="IPR039421">
    <property type="entry name" value="Type_1_exporter"/>
</dbReference>
<evidence type="ECO:0000256" key="6">
    <source>
        <dbReference type="ARBA" id="ARBA00023136"/>
    </source>
</evidence>
<organism evidence="10 11">
    <name type="scientific">Corynebacterium stationis</name>
    <dbReference type="NCBI Taxonomy" id="1705"/>
    <lineage>
        <taxon>Bacteria</taxon>
        <taxon>Bacillati</taxon>
        <taxon>Actinomycetota</taxon>
        <taxon>Actinomycetes</taxon>
        <taxon>Mycobacteriales</taxon>
        <taxon>Corynebacteriaceae</taxon>
        <taxon>Corynebacterium</taxon>
    </lineage>
</organism>
<dbReference type="SMART" id="SM00382">
    <property type="entry name" value="AAA"/>
    <property type="match status" value="1"/>
</dbReference>
<dbReference type="OrthoDB" id="9806127at2"/>
<feature type="transmembrane region" description="Helical" evidence="7">
    <location>
        <begin position="261"/>
        <end position="285"/>
    </location>
</feature>
<proteinExistence type="predicted"/>
<dbReference type="Gene3D" id="3.40.50.300">
    <property type="entry name" value="P-loop containing nucleotide triphosphate hydrolases"/>
    <property type="match status" value="1"/>
</dbReference>
<dbReference type="SUPFAM" id="SSF90123">
    <property type="entry name" value="ABC transporter transmembrane region"/>
    <property type="match status" value="1"/>
</dbReference>
<accession>A0A177ILD9</accession>
<evidence type="ECO:0000256" key="7">
    <source>
        <dbReference type="SAM" id="Phobius"/>
    </source>
</evidence>
<evidence type="ECO:0000256" key="3">
    <source>
        <dbReference type="ARBA" id="ARBA00022741"/>
    </source>
</evidence>
<dbReference type="PROSITE" id="PS50929">
    <property type="entry name" value="ABC_TM1F"/>
    <property type="match status" value="1"/>
</dbReference>
<feature type="transmembrane region" description="Helical" evidence="7">
    <location>
        <begin position="143"/>
        <end position="164"/>
    </location>
</feature>
<dbReference type="GO" id="GO:0005886">
    <property type="term" value="C:plasma membrane"/>
    <property type="evidence" value="ECO:0007669"/>
    <property type="project" value="UniProtKB-SubCell"/>
</dbReference>